<accession>A0A0J1GYQ0</accession>
<organism evidence="1 2">
    <name type="scientific">Photobacterium aquae</name>
    <dbReference type="NCBI Taxonomy" id="1195763"/>
    <lineage>
        <taxon>Bacteria</taxon>
        <taxon>Pseudomonadati</taxon>
        <taxon>Pseudomonadota</taxon>
        <taxon>Gammaproteobacteria</taxon>
        <taxon>Vibrionales</taxon>
        <taxon>Vibrionaceae</taxon>
        <taxon>Photobacterium</taxon>
    </lineage>
</organism>
<dbReference type="Proteomes" id="UP000036097">
    <property type="component" value="Unassembled WGS sequence"/>
</dbReference>
<dbReference type="PATRIC" id="fig|1195763.3.peg.3009"/>
<sequence length="906" mass="102434">MSSSDTPVSIFVDPLSPDSIAQALAEYRQCLSDGSAFRRRMGLQFNIQFLHLSGRPLKAEDAGDNRGMLQRALSACRSDERETNIGEPILFAAALSFPELLPELERTAQAMVNFARSRNDSGDMWLDDYNVFGIEALYMLALVEPAYTFYLSGFIVPYWDGETLRQPLFLFGKLVERYGWSRDVIKAYVWSDGMHLRRYFFMDGEGTQLQCDLLAHFTAHPQDYQWFKSQLVERLGQRPLLASPGGEAEHPVLSFYYSLADWDVDAEIWQEGEWQDQVKQQLLLGLRIEDEALALLAEVKQAYPGVALSRMAPAWQLEDRYQDWPLPDAADPCCDDEEWGIDQWDEDDWEECYYPLHPSRDKLRVTVFEDLDDELEEAGTQWLTHLPAHLGGCAYAAWRLHSSKTASSEHGAILDWLEATLPELLLQQMLYYGDFSDSEEQRVQHWLTDASSDDDEQALFALLRDNLYHDGGTRGEWISASQPAYQLWLFNDGGQRAFLSLYWLLQYRQKTGQERPLFVLAERHWQLVVALAPLRVINRIFYCWSDYAHYAAINDVEGESQLARELIGLGIPEAMIEATLIVTDQQVAGYRPADARFWQRYCARVEAFAQAGCAETGMDPVDSHQSVPPQALFAQASFAALQKAYPQQLLALFAHIKAVAPQANLPIDDYFSAALQASLEKRLAAGIAVKVKDQLLDYLATGEGLEALSPQALGLPQLQGWEPHYGSTAGHAAPAEFVWLLPPSQGERLARFFAQLGKRGLHWLGCSYVEEAYANSRVASGEIPLTERWSHSEVGYLRHSNPSVGMALLMAKDHWALSWLDSIGVGECELTHYAVNQGRDQHAFVCKLAGEGRLPDMQEWLTADERVRLLYMLKQGELACYQASLEIMSQDSSAEVRQMAESLLEQ</sequence>
<protein>
    <submittedName>
        <fullName evidence="1">Uncharacterized protein</fullName>
    </submittedName>
</protein>
<reference evidence="1 2" key="1">
    <citation type="submission" date="2015-05" db="EMBL/GenBank/DDBJ databases">
        <title>Photobacterium galathea sp. nov.</title>
        <authorList>
            <person name="Machado H."/>
            <person name="Gram L."/>
        </authorList>
    </citation>
    <scope>NUCLEOTIDE SEQUENCE [LARGE SCALE GENOMIC DNA]</scope>
    <source>
        <strain evidence="1 2">CGMCC 1.12159</strain>
    </source>
</reference>
<dbReference type="AlphaFoldDB" id="A0A0J1GYQ0"/>
<gene>
    <name evidence="1" type="ORF">ABT56_14210</name>
</gene>
<evidence type="ECO:0000313" key="2">
    <source>
        <dbReference type="Proteomes" id="UP000036097"/>
    </source>
</evidence>
<keyword evidence="2" id="KW-1185">Reference proteome</keyword>
<evidence type="ECO:0000313" key="1">
    <source>
        <dbReference type="EMBL" id="KLV04614.1"/>
    </source>
</evidence>
<comment type="caution">
    <text evidence="1">The sequence shown here is derived from an EMBL/GenBank/DDBJ whole genome shotgun (WGS) entry which is preliminary data.</text>
</comment>
<name>A0A0J1GYQ0_9GAMM</name>
<dbReference type="OrthoDB" id="5826322at2"/>
<dbReference type="RefSeq" id="WP_047879550.1">
    <property type="nucleotide sequence ID" value="NZ_LDOT01000021.1"/>
</dbReference>
<dbReference type="EMBL" id="LDOT01000021">
    <property type="protein sequence ID" value="KLV04614.1"/>
    <property type="molecule type" value="Genomic_DNA"/>
</dbReference>
<proteinExistence type="predicted"/>